<evidence type="ECO:0000313" key="4">
    <source>
        <dbReference type="Proteomes" id="UP000800082"/>
    </source>
</evidence>
<feature type="region of interest" description="Disordered" evidence="1">
    <location>
        <begin position="124"/>
        <end position="173"/>
    </location>
</feature>
<dbReference type="Proteomes" id="UP000800082">
    <property type="component" value="Unassembled WGS sequence"/>
</dbReference>
<reference evidence="3" key="1">
    <citation type="journal article" date="2020" name="Stud. Mycol.">
        <title>101 Dothideomycetes genomes: a test case for predicting lifestyles and emergence of pathogens.</title>
        <authorList>
            <person name="Haridas S."/>
            <person name="Albert R."/>
            <person name="Binder M."/>
            <person name="Bloem J."/>
            <person name="Labutti K."/>
            <person name="Salamov A."/>
            <person name="Andreopoulos B."/>
            <person name="Baker S."/>
            <person name="Barry K."/>
            <person name="Bills G."/>
            <person name="Bluhm B."/>
            <person name="Cannon C."/>
            <person name="Castanera R."/>
            <person name="Culley D."/>
            <person name="Daum C."/>
            <person name="Ezra D."/>
            <person name="Gonzalez J."/>
            <person name="Henrissat B."/>
            <person name="Kuo A."/>
            <person name="Liang C."/>
            <person name="Lipzen A."/>
            <person name="Lutzoni F."/>
            <person name="Magnuson J."/>
            <person name="Mondo S."/>
            <person name="Nolan M."/>
            <person name="Ohm R."/>
            <person name="Pangilinan J."/>
            <person name="Park H.-J."/>
            <person name="Ramirez L."/>
            <person name="Alfaro M."/>
            <person name="Sun H."/>
            <person name="Tritt A."/>
            <person name="Yoshinaga Y."/>
            <person name="Zwiers L.-H."/>
            <person name="Turgeon B."/>
            <person name="Goodwin S."/>
            <person name="Spatafora J."/>
            <person name="Crous P."/>
            <person name="Grigoriev I."/>
        </authorList>
    </citation>
    <scope>NUCLEOTIDE SEQUENCE</scope>
    <source>
        <strain evidence="3">CBS 183.55</strain>
    </source>
</reference>
<feature type="domain" description="Transcription elongation factor Eaf N-terminal" evidence="2">
    <location>
        <begin position="18"/>
        <end position="120"/>
    </location>
</feature>
<dbReference type="RefSeq" id="XP_033451364.1">
    <property type="nucleotide sequence ID" value="XM_033587967.1"/>
</dbReference>
<evidence type="ECO:0000256" key="1">
    <source>
        <dbReference type="SAM" id="MobiDB-lite"/>
    </source>
</evidence>
<name>A0A6A5RXU4_9PLEO</name>
<sequence>MASPMVDGRVEPHRKATYTLDISDQIRREDRSGGGFSGVKYNHKPTLSSGTRTTKLKLADNNTYNLSLGDTTESGGKDVFVFNGSRTAPAKSYVVLFDQTTQKATLERLTDTYTLNLASKNGADVSSSHSKIYPKRLHKDSVHDREEGEVDLFGPEAGDEANAGTEPDARNPYDFRHFLAAARTKDAAEEPGYASSPDHRA</sequence>
<dbReference type="AlphaFoldDB" id="A0A6A5RXU4"/>
<proteinExistence type="predicted"/>
<dbReference type="InterPro" id="IPR019194">
    <property type="entry name" value="Tscrpt_elong_fac_Eaf_N"/>
</dbReference>
<protein>
    <recommendedName>
        <fullName evidence="2">Transcription elongation factor Eaf N-terminal domain-containing protein</fullName>
    </recommendedName>
</protein>
<dbReference type="OrthoDB" id="125903at2759"/>
<organism evidence="3 4">
    <name type="scientific">Didymella exigua CBS 183.55</name>
    <dbReference type="NCBI Taxonomy" id="1150837"/>
    <lineage>
        <taxon>Eukaryota</taxon>
        <taxon>Fungi</taxon>
        <taxon>Dikarya</taxon>
        <taxon>Ascomycota</taxon>
        <taxon>Pezizomycotina</taxon>
        <taxon>Dothideomycetes</taxon>
        <taxon>Pleosporomycetidae</taxon>
        <taxon>Pleosporales</taxon>
        <taxon>Pleosporineae</taxon>
        <taxon>Didymellaceae</taxon>
        <taxon>Didymella</taxon>
    </lineage>
</organism>
<dbReference type="GeneID" id="54345614"/>
<feature type="non-terminal residue" evidence="3">
    <location>
        <position position="201"/>
    </location>
</feature>
<gene>
    <name evidence="3" type="ORF">M421DRAFT_18853</name>
</gene>
<dbReference type="Pfam" id="PF09816">
    <property type="entry name" value="EAF"/>
    <property type="match status" value="1"/>
</dbReference>
<feature type="region of interest" description="Disordered" evidence="1">
    <location>
        <begin position="29"/>
        <end position="48"/>
    </location>
</feature>
<evidence type="ECO:0000313" key="3">
    <source>
        <dbReference type="EMBL" id="KAF1931116.1"/>
    </source>
</evidence>
<evidence type="ECO:0000259" key="2">
    <source>
        <dbReference type="Pfam" id="PF09816"/>
    </source>
</evidence>
<accession>A0A6A5RXU4</accession>
<keyword evidence="4" id="KW-1185">Reference proteome</keyword>
<dbReference type="EMBL" id="ML978961">
    <property type="protein sequence ID" value="KAF1931116.1"/>
    <property type="molecule type" value="Genomic_DNA"/>
</dbReference>